<accession>A0A375IYI5</accession>
<reference evidence="2 3" key="1">
    <citation type="submission" date="2018-01" db="EMBL/GenBank/DDBJ databases">
        <authorList>
            <person name="Gaut B.S."/>
            <person name="Morton B.R."/>
            <person name="Clegg M.T."/>
            <person name="Duvall M.R."/>
        </authorList>
    </citation>
    <scope>NUCLEOTIDE SEQUENCE [LARGE SCALE GENOMIC DNA]</scope>
    <source>
        <strain evidence="2">Cupriavidus taiwanensis cmp 52</strain>
    </source>
</reference>
<evidence type="ECO:0000313" key="2">
    <source>
        <dbReference type="EMBL" id="SPR96166.1"/>
    </source>
</evidence>
<gene>
    <name evidence="2" type="ORF">CBM2634_A100104</name>
</gene>
<dbReference type="EMBL" id="OVTA01000002">
    <property type="protein sequence ID" value="SPR96166.1"/>
    <property type="molecule type" value="Genomic_DNA"/>
</dbReference>
<feature type="region of interest" description="Disordered" evidence="1">
    <location>
        <begin position="74"/>
        <end position="94"/>
    </location>
</feature>
<proteinExistence type="predicted"/>
<dbReference type="Proteomes" id="UP000256805">
    <property type="component" value="Unassembled WGS sequence"/>
</dbReference>
<evidence type="ECO:0000313" key="3">
    <source>
        <dbReference type="Proteomes" id="UP000256805"/>
    </source>
</evidence>
<protein>
    <submittedName>
        <fullName evidence="2">Uncharacterized protein</fullName>
    </submittedName>
</protein>
<sequence length="232" mass="25296">MPALPRPPPGSRAGRICCVRAHGCWTWPAAVAAMPPGWRSAATRCWRSTAMPTPSPACPPASPGAWPTWSRATGRWPARRRSTPSSSPTTCTGRCGRTWRPRWRRAAAGSTKPSPPAMRPWASRRGRISCCAPASCSRSRAPMGCAWWLTRTAWSKCRKQPSCSAYVRCARRRRRPERPRRHATGSIPERRAAVSAQMAPHALKQLVSTPVRAAVEAACGSGTIPLFASRIP</sequence>
<organism evidence="2 3">
    <name type="scientific">Cupriavidus taiwanensis</name>
    <dbReference type="NCBI Taxonomy" id="164546"/>
    <lineage>
        <taxon>Bacteria</taxon>
        <taxon>Pseudomonadati</taxon>
        <taxon>Pseudomonadota</taxon>
        <taxon>Betaproteobacteria</taxon>
        <taxon>Burkholderiales</taxon>
        <taxon>Burkholderiaceae</taxon>
        <taxon>Cupriavidus</taxon>
    </lineage>
</organism>
<feature type="compositionally biased region" description="Low complexity" evidence="1">
    <location>
        <begin position="83"/>
        <end position="94"/>
    </location>
</feature>
<dbReference type="AlphaFoldDB" id="A0A375IYI5"/>
<name>A0A375IYI5_9BURK</name>
<evidence type="ECO:0000256" key="1">
    <source>
        <dbReference type="SAM" id="MobiDB-lite"/>
    </source>
</evidence>